<evidence type="ECO:0000313" key="3">
    <source>
        <dbReference type="Proteomes" id="UP001254832"/>
    </source>
</evidence>
<organism evidence="2 3">
    <name type="scientific">Paenibacillus amylolyticus</name>
    <dbReference type="NCBI Taxonomy" id="1451"/>
    <lineage>
        <taxon>Bacteria</taxon>
        <taxon>Bacillati</taxon>
        <taxon>Bacillota</taxon>
        <taxon>Bacilli</taxon>
        <taxon>Bacillales</taxon>
        <taxon>Paenibacillaceae</taxon>
        <taxon>Paenibacillus</taxon>
    </lineage>
</organism>
<dbReference type="Pfam" id="PF14082">
    <property type="entry name" value="SduA_C"/>
    <property type="match status" value="1"/>
</dbReference>
<dbReference type="EMBL" id="JAVDTR010000021">
    <property type="protein sequence ID" value="MDR6726938.1"/>
    <property type="molecule type" value="Genomic_DNA"/>
</dbReference>
<evidence type="ECO:0000313" key="2">
    <source>
        <dbReference type="EMBL" id="MDR6726938.1"/>
    </source>
</evidence>
<dbReference type="Proteomes" id="UP001254832">
    <property type="component" value="Unassembled WGS sequence"/>
</dbReference>
<dbReference type="InterPro" id="IPR025359">
    <property type="entry name" value="SduA_C"/>
</dbReference>
<feature type="domain" description="Shedu protein SduA C-terminal" evidence="1">
    <location>
        <begin position="175"/>
        <end position="320"/>
    </location>
</feature>
<comment type="caution">
    <text evidence="2">The sequence shown here is derived from an EMBL/GenBank/DDBJ whole genome shotgun (WGS) entry which is preliminary data.</text>
</comment>
<evidence type="ECO:0000259" key="1">
    <source>
        <dbReference type="Pfam" id="PF14082"/>
    </source>
</evidence>
<sequence>MSIAYHTEIYATNTFRLMANYSGIKDDVAGEELCLHIFAFDAFGTPIFTERLNLENIRKLFAHLNSISIIKEEVAKSSKFIETTNEISMLLDSLKEEDLGVVLNLLNKFKTEDKVIGLLDSLSDLEIENLHGAYHHKLIQSEISNLRSLLNYEDEGNVVEKVKGDLKLKEYSAKQPEKIFQNWIERNLWIFGVEYIKKHDARKIGLFSEGDLLMESVDGYLDLIELKRPSHNLLKFDSSHNCYYPHSDLSMVIGQSLFYLQKLEEYKLNLEREYSIKVIMPRIKIIVGSNRHFDDAQRDCFRILNSKLNSIQVITYDDLVSYGYLILKQYEN</sequence>
<dbReference type="AlphaFoldDB" id="A0AAP5H5X1"/>
<protein>
    <recommendedName>
        <fullName evidence="1">Shedu protein SduA C-terminal domain-containing protein</fullName>
    </recommendedName>
</protein>
<dbReference type="RefSeq" id="WP_310145531.1">
    <property type="nucleotide sequence ID" value="NZ_JAVDTR010000021.1"/>
</dbReference>
<name>A0AAP5H5X1_PAEAM</name>
<accession>A0AAP5H5X1</accession>
<reference evidence="2" key="1">
    <citation type="submission" date="2023-07" db="EMBL/GenBank/DDBJ databases">
        <title>Sorghum-associated microbial communities from plants grown in Nebraska, USA.</title>
        <authorList>
            <person name="Schachtman D."/>
        </authorList>
    </citation>
    <scope>NUCLEOTIDE SEQUENCE</scope>
    <source>
        <strain evidence="2">BE80</strain>
    </source>
</reference>
<gene>
    <name evidence="2" type="ORF">J2W91_005463</name>
</gene>
<proteinExistence type="predicted"/>